<dbReference type="EMBL" id="UOGA01000154">
    <property type="protein sequence ID" value="VAX19378.1"/>
    <property type="molecule type" value="Genomic_DNA"/>
</dbReference>
<reference evidence="2" key="1">
    <citation type="submission" date="2018-06" db="EMBL/GenBank/DDBJ databases">
        <authorList>
            <person name="Zhirakovskaya E."/>
        </authorList>
    </citation>
    <scope>NUCLEOTIDE SEQUENCE</scope>
</reference>
<dbReference type="GO" id="GO:0005829">
    <property type="term" value="C:cytosol"/>
    <property type="evidence" value="ECO:0007669"/>
    <property type="project" value="TreeGrafter"/>
</dbReference>
<evidence type="ECO:0000313" key="2">
    <source>
        <dbReference type="EMBL" id="VAX19378.1"/>
    </source>
</evidence>
<evidence type="ECO:0000259" key="1">
    <source>
        <dbReference type="Pfam" id="PF01593"/>
    </source>
</evidence>
<dbReference type="Gene3D" id="3.50.50.60">
    <property type="entry name" value="FAD/NAD(P)-binding domain"/>
    <property type="match status" value="1"/>
</dbReference>
<dbReference type="SUPFAM" id="SSF51971">
    <property type="entry name" value="Nucleotide-binding domain"/>
    <property type="match status" value="1"/>
</dbReference>
<dbReference type="Pfam" id="PF01593">
    <property type="entry name" value="Amino_oxidase"/>
    <property type="match status" value="1"/>
</dbReference>
<organism evidence="2">
    <name type="scientific">hydrothermal vent metagenome</name>
    <dbReference type="NCBI Taxonomy" id="652676"/>
    <lineage>
        <taxon>unclassified sequences</taxon>
        <taxon>metagenomes</taxon>
        <taxon>ecological metagenomes</taxon>
    </lineage>
</organism>
<accession>A0A3B1C694</accession>
<dbReference type="GO" id="GO:0008767">
    <property type="term" value="F:UDP-galactopyranose mutase activity"/>
    <property type="evidence" value="ECO:0007669"/>
    <property type="project" value="TreeGrafter"/>
</dbReference>
<dbReference type="InterPro" id="IPR002937">
    <property type="entry name" value="Amino_oxidase"/>
</dbReference>
<dbReference type="GO" id="GO:0016491">
    <property type="term" value="F:oxidoreductase activity"/>
    <property type="evidence" value="ECO:0007669"/>
    <property type="project" value="InterPro"/>
</dbReference>
<dbReference type="PRINTS" id="PR00419">
    <property type="entry name" value="ADXRDTASE"/>
</dbReference>
<gene>
    <name evidence="2" type="ORF">MNBD_NITROSPINAE04-643</name>
</gene>
<dbReference type="AlphaFoldDB" id="A0A3B1C694"/>
<dbReference type="GO" id="GO:0050660">
    <property type="term" value="F:flavin adenine dinucleotide binding"/>
    <property type="evidence" value="ECO:0007669"/>
    <property type="project" value="TreeGrafter"/>
</dbReference>
<feature type="domain" description="Amine oxidase" evidence="1">
    <location>
        <begin position="11"/>
        <end position="441"/>
    </location>
</feature>
<dbReference type="InterPro" id="IPR036188">
    <property type="entry name" value="FAD/NAD-bd_sf"/>
</dbReference>
<name>A0A3B1C694_9ZZZZ</name>
<protein>
    <recommendedName>
        <fullName evidence="1">Amine oxidase domain-containing protein</fullName>
    </recommendedName>
</protein>
<dbReference type="PANTHER" id="PTHR21197">
    <property type="entry name" value="UDP-GALACTOPYRANOSE MUTASE"/>
    <property type="match status" value="1"/>
</dbReference>
<proteinExistence type="predicted"/>
<dbReference type="PANTHER" id="PTHR21197:SF0">
    <property type="entry name" value="UDP-GALACTOPYRANOSE MUTASE"/>
    <property type="match status" value="1"/>
</dbReference>
<sequence length="466" mass="52158">MKAVIFGAGPCGLTAAWELARQGIGATVIEKEDAVGGLCKTIRKDGFQFDLGGHRFISKDQELVDDIKSLMGDRLLIRDRKSVIRFKDRQFDYPINLPDVLSHSTLLMNLKFATGYFSSWSRLYKSKAPHGSFERWADTKFGRPLNEYFFKPYTEKLWGIDASRLSDQWAGERISLLDAKDALLKSLGWTKTSPGAFAVKYLYPKGGIGEIFEVMADEIRRMGGKIITGAQPVKLRTSGLTVTGVELELKNGQRSVVRADQYLSTIPLGETAKLIEPTIATQLTYRSLRFLNITLSGIENLSNNTWMYVPEADMIMTRIQEPKRRSPFSAPPGQTSVMLEIPCQAGDATWTMPDGSLLDLALGHLLKLGFNLRPHVTGCFSTFAQSAYPRMEIRYKSSVQPLREMVNRFDNLKTAGRQGLFKYIFMDTAMLTGRRWARQILGADFSASADETDDEQALLETQSVVA</sequence>